<proteinExistence type="predicted"/>
<evidence type="ECO:0000313" key="2">
    <source>
        <dbReference type="Proteomes" id="UP001041814"/>
    </source>
</evidence>
<comment type="caution">
    <text evidence="1">The sequence shown here is derived from an EMBL/GenBank/DDBJ whole genome shotgun (WGS) entry which is preliminary data.</text>
</comment>
<gene>
    <name evidence="1" type="ORF">CKO43_01730</name>
</gene>
<keyword evidence="2" id="KW-1185">Reference proteome</keyword>
<reference evidence="1" key="2">
    <citation type="journal article" date="2020" name="Microorganisms">
        <title>Osmotic Adaptation and Compatible Solute Biosynthesis of Phototrophic Bacteria as Revealed from Genome Analyses.</title>
        <authorList>
            <person name="Imhoff J.F."/>
            <person name="Rahn T."/>
            <person name="Kunzel S."/>
            <person name="Keller A."/>
            <person name="Neulinger S.C."/>
        </authorList>
    </citation>
    <scope>NUCLEOTIDE SEQUENCE</scope>
    <source>
        <strain evidence="1">IM 151</strain>
    </source>
</reference>
<dbReference type="Proteomes" id="UP001041814">
    <property type="component" value="Unassembled WGS sequence"/>
</dbReference>
<accession>A0ABS1DRT2</accession>
<evidence type="ECO:0008006" key="3">
    <source>
        <dbReference type="Google" id="ProtNLM"/>
    </source>
</evidence>
<sequence>MLPVSQSAEIESFLDKYSPEIAAQLREARSHLAGHFPHGFELVYDNYNALVFAFGSSERSSGAVLSLAAYPGWVTLFFADGRALEDPEHLLEGAGVAIRSLRLKPLARLYEPGVQALIAAAKARALDALDMAPPLSTLVKSISARHRARRPTADERGQR</sequence>
<evidence type="ECO:0000313" key="1">
    <source>
        <dbReference type="EMBL" id="MBK1711497.1"/>
    </source>
</evidence>
<name>A0ABS1DRT2_RUBGE</name>
<dbReference type="EMBL" id="NRRU01000003">
    <property type="protein sequence ID" value="MBK1711497.1"/>
    <property type="molecule type" value="Genomic_DNA"/>
</dbReference>
<protein>
    <recommendedName>
        <fullName evidence="3">YdhG-like domain-containing protein</fullName>
    </recommendedName>
</protein>
<reference evidence="1" key="1">
    <citation type="submission" date="2017-08" db="EMBL/GenBank/DDBJ databases">
        <authorList>
            <person name="Imhoff J.F."/>
            <person name="Rahn T."/>
            <person name="Kuenzel S."/>
            <person name="Neulinger S.C."/>
        </authorList>
    </citation>
    <scope>NUCLEOTIDE SEQUENCE</scope>
    <source>
        <strain evidence="1">IM 151</strain>
    </source>
</reference>
<organism evidence="1 2">
    <name type="scientific">Rubrivivax gelatinosus</name>
    <name type="common">Rhodocyclus gelatinosus</name>
    <name type="synonym">Rhodopseudomonas gelatinosa</name>
    <dbReference type="NCBI Taxonomy" id="28068"/>
    <lineage>
        <taxon>Bacteria</taxon>
        <taxon>Pseudomonadati</taxon>
        <taxon>Pseudomonadota</taxon>
        <taxon>Betaproteobacteria</taxon>
        <taxon>Burkholderiales</taxon>
        <taxon>Sphaerotilaceae</taxon>
        <taxon>Rubrivivax</taxon>
    </lineage>
</organism>